<dbReference type="EMBL" id="BRXX01000163">
    <property type="protein sequence ID" value="GMH95145.1"/>
    <property type="molecule type" value="Genomic_DNA"/>
</dbReference>
<organism evidence="2 3">
    <name type="scientific">Triparma verrucosa</name>
    <dbReference type="NCBI Taxonomy" id="1606542"/>
    <lineage>
        <taxon>Eukaryota</taxon>
        <taxon>Sar</taxon>
        <taxon>Stramenopiles</taxon>
        <taxon>Ochrophyta</taxon>
        <taxon>Bolidophyceae</taxon>
        <taxon>Parmales</taxon>
        <taxon>Triparmaceae</taxon>
        <taxon>Triparma</taxon>
    </lineage>
</organism>
<dbReference type="Proteomes" id="UP001165160">
    <property type="component" value="Unassembled WGS sequence"/>
</dbReference>
<proteinExistence type="predicted"/>
<sequence>MVDVTKKSEEDLVTLLDSYIDVGLNAIVQTEILRRSNLHLRDSLASLESSNQSLTVSLKASTDDATKLAEEMAEVSGRRGEEWRERKEEIERKREMEEEVARLRAVENAHVLLLGDREKLAEEIRRLKMKVQLVTQQHLSEKRETSKEVMEEINASSQAQLLKRKIVSLKAKNESLEEKLRESDRANVAALQNMSNDNNNGKKKKSKKAYGR</sequence>
<keyword evidence="3" id="KW-1185">Reference proteome</keyword>
<feature type="compositionally biased region" description="Basic residues" evidence="1">
    <location>
        <begin position="201"/>
        <end position="212"/>
    </location>
</feature>
<dbReference type="AlphaFoldDB" id="A0A9W7BW00"/>
<protein>
    <submittedName>
        <fullName evidence="2">Uncharacterized protein</fullName>
    </submittedName>
</protein>
<comment type="caution">
    <text evidence="2">The sequence shown here is derived from an EMBL/GenBank/DDBJ whole genome shotgun (WGS) entry which is preliminary data.</text>
</comment>
<name>A0A9W7BW00_9STRA</name>
<feature type="compositionally biased region" description="Basic and acidic residues" evidence="1">
    <location>
        <begin position="175"/>
        <end position="185"/>
    </location>
</feature>
<feature type="region of interest" description="Disordered" evidence="1">
    <location>
        <begin position="175"/>
        <end position="212"/>
    </location>
</feature>
<evidence type="ECO:0000313" key="3">
    <source>
        <dbReference type="Proteomes" id="UP001165160"/>
    </source>
</evidence>
<gene>
    <name evidence="2" type="ORF">TrVE_jg10349</name>
</gene>
<evidence type="ECO:0000256" key="1">
    <source>
        <dbReference type="SAM" id="MobiDB-lite"/>
    </source>
</evidence>
<reference evidence="3" key="1">
    <citation type="journal article" date="2023" name="Commun. Biol.">
        <title>Genome analysis of Parmales, the sister group of diatoms, reveals the evolutionary specialization of diatoms from phago-mixotrophs to photoautotrophs.</title>
        <authorList>
            <person name="Ban H."/>
            <person name="Sato S."/>
            <person name="Yoshikawa S."/>
            <person name="Yamada K."/>
            <person name="Nakamura Y."/>
            <person name="Ichinomiya M."/>
            <person name="Sato N."/>
            <person name="Blanc-Mathieu R."/>
            <person name="Endo H."/>
            <person name="Kuwata A."/>
            <person name="Ogata H."/>
        </authorList>
    </citation>
    <scope>NUCLEOTIDE SEQUENCE [LARGE SCALE GENOMIC DNA]</scope>
    <source>
        <strain evidence="3">NIES 3699</strain>
    </source>
</reference>
<accession>A0A9W7BW00</accession>
<evidence type="ECO:0000313" key="2">
    <source>
        <dbReference type="EMBL" id="GMH95145.1"/>
    </source>
</evidence>